<name>A0A8T2PME4_9TELE</name>
<keyword evidence="1" id="KW-0812">Transmembrane</keyword>
<feature type="transmembrane region" description="Helical" evidence="1">
    <location>
        <begin position="71"/>
        <end position="97"/>
    </location>
</feature>
<comment type="caution">
    <text evidence="2">The sequence shown here is derived from an EMBL/GenBank/DDBJ whole genome shotgun (WGS) entry which is preliminary data.</text>
</comment>
<keyword evidence="1" id="KW-1133">Transmembrane helix</keyword>
<evidence type="ECO:0000313" key="3">
    <source>
        <dbReference type="Proteomes" id="UP000824540"/>
    </source>
</evidence>
<organism evidence="2 3">
    <name type="scientific">Albula glossodonta</name>
    <name type="common">roundjaw bonefish</name>
    <dbReference type="NCBI Taxonomy" id="121402"/>
    <lineage>
        <taxon>Eukaryota</taxon>
        <taxon>Metazoa</taxon>
        <taxon>Chordata</taxon>
        <taxon>Craniata</taxon>
        <taxon>Vertebrata</taxon>
        <taxon>Euteleostomi</taxon>
        <taxon>Actinopterygii</taxon>
        <taxon>Neopterygii</taxon>
        <taxon>Teleostei</taxon>
        <taxon>Albuliformes</taxon>
        <taxon>Albulidae</taxon>
        <taxon>Albula</taxon>
    </lineage>
</organism>
<dbReference type="Proteomes" id="UP000824540">
    <property type="component" value="Unassembled WGS sequence"/>
</dbReference>
<gene>
    <name evidence="2" type="ORF">JZ751_025109</name>
</gene>
<accession>A0A8T2PME4</accession>
<evidence type="ECO:0000256" key="1">
    <source>
        <dbReference type="SAM" id="Phobius"/>
    </source>
</evidence>
<feature type="non-terminal residue" evidence="2">
    <location>
        <position position="98"/>
    </location>
</feature>
<dbReference type="EMBL" id="JAFBMS010000007">
    <property type="protein sequence ID" value="KAG9351218.1"/>
    <property type="molecule type" value="Genomic_DNA"/>
</dbReference>
<keyword evidence="3" id="KW-1185">Reference proteome</keyword>
<dbReference type="AlphaFoldDB" id="A0A8T2PME4"/>
<evidence type="ECO:0000313" key="2">
    <source>
        <dbReference type="EMBL" id="KAG9351218.1"/>
    </source>
</evidence>
<sequence>EAITTGKQFGRQVVRMGVGVGQRSRRKDMASPYLVILIVIFSWPFPRSSFNFIIIVIIITYQQKRPTTENYIGGLTFSIIFLIVLLTNVIIIFIVYFI</sequence>
<protein>
    <submittedName>
        <fullName evidence="2">Uncharacterized protein</fullName>
    </submittedName>
</protein>
<proteinExistence type="predicted"/>
<keyword evidence="1" id="KW-0472">Membrane</keyword>
<feature type="non-terminal residue" evidence="2">
    <location>
        <position position="1"/>
    </location>
</feature>
<reference evidence="2" key="1">
    <citation type="thesis" date="2021" institute="BYU ScholarsArchive" country="Provo, UT, USA">
        <title>Applications of and Algorithms for Genome Assembly and Genomic Analyses with an Emphasis on Marine Teleosts.</title>
        <authorList>
            <person name="Pickett B.D."/>
        </authorList>
    </citation>
    <scope>NUCLEOTIDE SEQUENCE</scope>
    <source>
        <strain evidence="2">HI-2016</strain>
    </source>
</reference>
<feature type="transmembrane region" description="Helical" evidence="1">
    <location>
        <begin position="33"/>
        <end position="59"/>
    </location>
</feature>